<dbReference type="Pfam" id="PF01753">
    <property type="entry name" value="zf-MYND"/>
    <property type="match status" value="1"/>
</dbReference>
<dbReference type="SUPFAM" id="SSF144232">
    <property type="entry name" value="HIT/MYND zinc finger-like"/>
    <property type="match status" value="1"/>
</dbReference>
<reference evidence="6" key="1">
    <citation type="submission" date="2018-10" db="EMBL/GenBank/DDBJ databases">
        <title>Fifty Aureobasidium pullulans genomes reveal a recombining polyextremotolerant generalist.</title>
        <authorList>
            <person name="Gostincar C."/>
            <person name="Turk M."/>
            <person name="Zajc J."/>
            <person name="Gunde-Cimerman N."/>
        </authorList>
    </citation>
    <scope>NUCLEOTIDE SEQUENCE [LARGE SCALE GENOMIC DNA]</scope>
    <source>
        <strain evidence="6">EXF-10085</strain>
    </source>
</reference>
<comment type="caution">
    <text evidence="6">The sequence shown here is derived from an EMBL/GenBank/DDBJ whole genome shotgun (WGS) entry which is preliminary data.</text>
</comment>
<name>A0A4S9C948_AURPU</name>
<feature type="domain" description="MYND-type" evidence="5">
    <location>
        <begin position="3"/>
        <end position="44"/>
    </location>
</feature>
<keyword evidence="2 4" id="KW-0863">Zinc-finger</keyword>
<proteinExistence type="predicted"/>
<evidence type="ECO:0000259" key="5">
    <source>
        <dbReference type="PROSITE" id="PS50865"/>
    </source>
</evidence>
<evidence type="ECO:0000256" key="1">
    <source>
        <dbReference type="ARBA" id="ARBA00022723"/>
    </source>
</evidence>
<sequence>MSPQRCGNGKCREPGVLRCSKCKWKSYCTKTCQKAHWKKHKMSCHGPGDFPPFMPGVFNFFGLPREIRNKIYEELVVALRSPGDRTEYEKLAASRHEPDSERKRFKRMDELDVRLMVKPGHSEQDGTTGFQPLLDAHGMSLANKQVNRELMTTLFSKNRFFLSVDDKHPYWVPGQFLRAIMAPNHLAQIKHLYIDVDTKLQPYEADYRKGVIVVNYSMHHIVKTLNSVGKGLKSLTVNHISCYGGEIEELRRDADILATRNHVRNIQVMRPDHDIQELDSKGIKEFFLHSNNIANAISQLTIPVKKFRMFGDVSGNDIQRLYHKFGVINNDVDEHKDNRDENGQKCDWIQLIMEGMAAALPGLQDATAQAHLYAKRPVMTVAVGRVDGGAMLLGSPDGAPPINMPNGCFGGTVPLIYPPR</sequence>
<dbReference type="EMBL" id="QZAS01000034">
    <property type="protein sequence ID" value="THX03129.1"/>
    <property type="molecule type" value="Genomic_DNA"/>
</dbReference>
<keyword evidence="3" id="KW-0862">Zinc</keyword>
<dbReference type="PROSITE" id="PS01360">
    <property type="entry name" value="ZF_MYND_1"/>
    <property type="match status" value="1"/>
</dbReference>
<protein>
    <recommendedName>
        <fullName evidence="5">MYND-type domain-containing protein</fullName>
    </recommendedName>
</protein>
<keyword evidence="1" id="KW-0479">Metal-binding</keyword>
<evidence type="ECO:0000256" key="3">
    <source>
        <dbReference type="ARBA" id="ARBA00022833"/>
    </source>
</evidence>
<evidence type="ECO:0000256" key="2">
    <source>
        <dbReference type="ARBA" id="ARBA00022771"/>
    </source>
</evidence>
<organism evidence="6">
    <name type="scientific">Aureobasidium pullulans</name>
    <name type="common">Black yeast</name>
    <name type="synonym">Pullularia pullulans</name>
    <dbReference type="NCBI Taxonomy" id="5580"/>
    <lineage>
        <taxon>Eukaryota</taxon>
        <taxon>Fungi</taxon>
        <taxon>Dikarya</taxon>
        <taxon>Ascomycota</taxon>
        <taxon>Pezizomycotina</taxon>
        <taxon>Dothideomycetes</taxon>
        <taxon>Dothideomycetidae</taxon>
        <taxon>Dothideales</taxon>
        <taxon>Saccotheciaceae</taxon>
        <taxon>Aureobasidium</taxon>
    </lineage>
</organism>
<evidence type="ECO:0000256" key="4">
    <source>
        <dbReference type="PROSITE-ProRule" id="PRU00134"/>
    </source>
</evidence>
<dbReference type="InterPro" id="IPR002893">
    <property type="entry name" value="Znf_MYND"/>
</dbReference>
<dbReference type="PANTHER" id="PTHR42085:SF2">
    <property type="entry name" value="F-BOX DOMAIN-CONTAINING PROTEIN"/>
    <property type="match status" value="1"/>
</dbReference>
<dbReference type="PROSITE" id="PS50865">
    <property type="entry name" value="ZF_MYND_2"/>
    <property type="match status" value="1"/>
</dbReference>
<dbReference type="PANTHER" id="PTHR42085">
    <property type="entry name" value="F-BOX DOMAIN-CONTAINING PROTEIN"/>
    <property type="match status" value="1"/>
</dbReference>
<accession>A0A4S9C948</accession>
<dbReference type="InterPro" id="IPR038883">
    <property type="entry name" value="AN11006-like"/>
</dbReference>
<gene>
    <name evidence="6" type="ORF">D6D13_07864</name>
</gene>
<evidence type="ECO:0000313" key="6">
    <source>
        <dbReference type="EMBL" id="THX03129.1"/>
    </source>
</evidence>
<dbReference type="AlphaFoldDB" id="A0A4S9C948"/>
<dbReference type="Gene3D" id="6.10.140.2220">
    <property type="match status" value="1"/>
</dbReference>
<dbReference type="GO" id="GO:0008270">
    <property type="term" value="F:zinc ion binding"/>
    <property type="evidence" value="ECO:0007669"/>
    <property type="project" value="UniProtKB-KW"/>
</dbReference>